<sequence length="293" mass="31886">MPFTLSHAAAVLPAVRRTGRARGPLVASALVLGSFAPDTFYFTDAIVEGVMAYGTFTHSLPGVLTLDALLTAVLVGCWLLLREPLVALLPRGARGRVHAFVRGEEWRVRRRLPALAAWFYVSAVIGSLTHVVWDSFTHMDRWGTNAMPWLGEPVAFGFPPYTFLQYGTSAVAACALLWFTATALRRLPASPAPAEVPVLGRAEHWGWLALIAVCVTTGITVRVIRFFTFFDRIRTPLDIIPTICFGAGGGLAVGLLLYGLLVRLRHRRAGRDRDGRPAGGVTDEETRTPVPTA</sequence>
<dbReference type="Proteomes" id="UP000660554">
    <property type="component" value="Unassembled WGS sequence"/>
</dbReference>
<evidence type="ECO:0000256" key="1">
    <source>
        <dbReference type="SAM" id="MobiDB-lite"/>
    </source>
</evidence>
<dbReference type="Pfam" id="PF13803">
    <property type="entry name" value="DUF4184"/>
    <property type="match status" value="1"/>
</dbReference>
<feature type="transmembrane region" description="Helical" evidence="2">
    <location>
        <begin position="25"/>
        <end position="43"/>
    </location>
</feature>
<feature type="transmembrane region" description="Helical" evidence="2">
    <location>
        <begin position="163"/>
        <end position="184"/>
    </location>
</feature>
<comment type="caution">
    <text evidence="3">The sequence shown here is derived from an EMBL/GenBank/DDBJ whole genome shotgun (WGS) entry which is preliminary data.</text>
</comment>
<protein>
    <recommendedName>
        <fullName evidence="6">DUF4184 family protein</fullName>
    </recommendedName>
</protein>
<evidence type="ECO:0000313" key="5">
    <source>
        <dbReference type="Proteomes" id="UP000660554"/>
    </source>
</evidence>
<feature type="transmembrane region" description="Helical" evidence="2">
    <location>
        <begin position="63"/>
        <end position="81"/>
    </location>
</feature>
<dbReference type="EMBL" id="BNDV01000008">
    <property type="protein sequence ID" value="GHI12585.1"/>
    <property type="molecule type" value="Genomic_DNA"/>
</dbReference>
<dbReference type="InterPro" id="IPR025238">
    <property type="entry name" value="DUF4184"/>
</dbReference>
<dbReference type="EMBL" id="BNDV01000003">
    <property type="protein sequence ID" value="GHI12057.1"/>
    <property type="molecule type" value="Genomic_DNA"/>
</dbReference>
<dbReference type="GeneID" id="86953928"/>
<name>A0ABQ3NH49_STRVG</name>
<feature type="transmembrane region" description="Helical" evidence="2">
    <location>
        <begin position="112"/>
        <end position="133"/>
    </location>
</feature>
<accession>A0ABQ3NH49</accession>
<evidence type="ECO:0000313" key="3">
    <source>
        <dbReference type="EMBL" id="GHI12057.1"/>
    </source>
</evidence>
<keyword evidence="2" id="KW-1133">Transmembrane helix</keyword>
<gene>
    <name evidence="3" type="ORF">Scinn_15200</name>
    <name evidence="4" type="ORF">Scinn_20480</name>
</gene>
<dbReference type="RefSeq" id="WP_037698054.1">
    <property type="nucleotide sequence ID" value="NZ_BMRU01000070.1"/>
</dbReference>
<feature type="region of interest" description="Disordered" evidence="1">
    <location>
        <begin position="271"/>
        <end position="293"/>
    </location>
</feature>
<keyword evidence="2" id="KW-0472">Membrane</keyword>
<feature type="transmembrane region" description="Helical" evidence="2">
    <location>
        <begin position="205"/>
        <end position="227"/>
    </location>
</feature>
<evidence type="ECO:0000256" key="2">
    <source>
        <dbReference type="SAM" id="Phobius"/>
    </source>
</evidence>
<proteinExistence type="predicted"/>
<evidence type="ECO:0000313" key="4">
    <source>
        <dbReference type="EMBL" id="GHI12585.1"/>
    </source>
</evidence>
<organism evidence="3 5">
    <name type="scientific">Streptomyces virginiae</name>
    <name type="common">Streptomyces cinnamonensis</name>
    <dbReference type="NCBI Taxonomy" id="1961"/>
    <lineage>
        <taxon>Bacteria</taxon>
        <taxon>Bacillati</taxon>
        <taxon>Actinomycetota</taxon>
        <taxon>Actinomycetes</taxon>
        <taxon>Kitasatosporales</taxon>
        <taxon>Streptomycetaceae</taxon>
        <taxon>Streptomyces</taxon>
    </lineage>
</organism>
<reference evidence="3" key="2">
    <citation type="submission" date="2024-05" db="EMBL/GenBank/DDBJ databases">
        <title>Whole genome shotgun sequence of Streptomyces cinnamonensis NBRC 15873.</title>
        <authorList>
            <person name="Komaki H."/>
            <person name="Tamura T."/>
        </authorList>
    </citation>
    <scope>NUCLEOTIDE SEQUENCE</scope>
    <source>
        <strain evidence="3 5">NBRC 15873</strain>
    </source>
</reference>
<evidence type="ECO:0008006" key="6">
    <source>
        <dbReference type="Google" id="ProtNLM"/>
    </source>
</evidence>
<reference evidence="5" key="1">
    <citation type="submission" date="2020-09" db="EMBL/GenBank/DDBJ databases">
        <title>Whole genome shotgun sequence of Streptomyces cinnamonensis NBRC 15873.</title>
        <authorList>
            <person name="Komaki H."/>
            <person name="Tamura T."/>
        </authorList>
    </citation>
    <scope>NUCLEOTIDE SEQUENCE [LARGE SCALE GENOMIC DNA]</scope>
    <source>
        <strain evidence="4 5">NBRC 15873</strain>
    </source>
</reference>
<keyword evidence="5" id="KW-1185">Reference proteome</keyword>
<feature type="transmembrane region" description="Helical" evidence="2">
    <location>
        <begin position="239"/>
        <end position="261"/>
    </location>
</feature>
<keyword evidence="2" id="KW-0812">Transmembrane</keyword>